<dbReference type="AlphaFoldDB" id="A0A3M0GDC9"/>
<evidence type="ECO:0000256" key="9">
    <source>
        <dbReference type="SAM" id="Phobius"/>
    </source>
</evidence>
<dbReference type="PANTHER" id="PTHR21716">
    <property type="entry name" value="TRANSMEMBRANE PROTEIN"/>
    <property type="match status" value="1"/>
</dbReference>
<evidence type="ECO:0000256" key="7">
    <source>
        <dbReference type="ARBA" id="ARBA00023136"/>
    </source>
</evidence>
<feature type="transmembrane region" description="Helical" evidence="9">
    <location>
        <begin position="44"/>
        <end position="65"/>
    </location>
</feature>
<comment type="subcellular location">
    <subcellularLocation>
        <location evidence="1">Cell membrane</location>
        <topology evidence="1">Multi-pass membrane protein</topology>
    </subcellularLocation>
</comment>
<keyword evidence="11" id="KW-1185">Reference proteome</keyword>
<keyword evidence="6 9" id="KW-1133">Transmembrane helix</keyword>
<comment type="similarity">
    <text evidence="2">Belongs to the autoinducer-2 exporter (AI-2E) (TC 2.A.86) family.</text>
</comment>
<evidence type="ECO:0000256" key="8">
    <source>
        <dbReference type="SAM" id="MobiDB-lite"/>
    </source>
</evidence>
<evidence type="ECO:0000256" key="6">
    <source>
        <dbReference type="ARBA" id="ARBA00022989"/>
    </source>
</evidence>
<feature type="transmembrane region" description="Helical" evidence="9">
    <location>
        <begin position="102"/>
        <end position="122"/>
    </location>
</feature>
<dbReference type="InterPro" id="IPR002549">
    <property type="entry name" value="AI-2E-like"/>
</dbReference>
<gene>
    <name evidence="10" type="ORF">EAX62_07115</name>
</gene>
<organism evidence="10 11">
    <name type="scientific">Tessaracoccus antarcticus</name>
    <dbReference type="NCBI Taxonomy" id="2479848"/>
    <lineage>
        <taxon>Bacteria</taxon>
        <taxon>Bacillati</taxon>
        <taxon>Actinomycetota</taxon>
        <taxon>Actinomycetes</taxon>
        <taxon>Propionibacteriales</taxon>
        <taxon>Propionibacteriaceae</taxon>
        <taxon>Tessaracoccus</taxon>
    </lineage>
</organism>
<feature type="transmembrane region" description="Helical" evidence="9">
    <location>
        <begin position="189"/>
        <end position="208"/>
    </location>
</feature>
<dbReference type="PANTHER" id="PTHR21716:SF53">
    <property type="entry name" value="PERMEASE PERM-RELATED"/>
    <property type="match status" value="1"/>
</dbReference>
<feature type="transmembrane region" description="Helical" evidence="9">
    <location>
        <begin position="248"/>
        <end position="267"/>
    </location>
</feature>
<dbReference type="Proteomes" id="UP000275256">
    <property type="component" value="Unassembled WGS sequence"/>
</dbReference>
<dbReference type="Pfam" id="PF01594">
    <property type="entry name" value="AI-2E_transport"/>
    <property type="match status" value="1"/>
</dbReference>
<keyword evidence="5 9" id="KW-0812">Transmembrane</keyword>
<reference evidence="10 11" key="1">
    <citation type="submission" date="2018-10" db="EMBL/GenBank/DDBJ databases">
        <title>Tessaracoccus antarcticuss sp. nov., isolated from sediment.</title>
        <authorList>
            <person name="Zhou L.Y."/>
            <person name="Du Z.J."/>
        </authorList>
    </citation>
    <scope>NUCLEOTIDE SEQUENCE [LARGE SCALE GENOMIC DNA]</scope>
    <source>
        <strain evidence="10 11">JDX10</strain>
    </source>
</reference>
<evidence type="ECO:0000256" key="2">
    <source>
        <dbReference type="ARBA" id="ARBA00009773"/>
    </source>
</evidence>
<feature type="transmembrane region" description="Helical" evidence="9">
    <location>
        <begin position="304"/>
        <end position="321"/>
    </location>
</feature>
<evidence type="ECO:0000256" key="4">
    <source>
        <dbReference type="ARBA" id="ARBA00022475"/>
    </source>
</evidence>
<comment type="caution">
    <text evidence="10">The sequence shown here is derived from an EMBL/GenBank/DDBJ whole genome shotgun (WGS) entry which is preliminary data.</text>
</comment>
<feature type="transmembrane region" description="Helical" evidence="9">
    <location>
        <begin position="71"/>
        <end position="90"/>
    </location>
</feature>
<sequence>MPVFCTACDAQWEQPHLLWRSPDMSTLHHEKPPALPLTRSLRQVAAVALLVVLVFAAGWVVVQVFGAVSQVLIPIIVGVLLAALLMPAMLLLNHRVHMPRHLAAGVTVVGLLALIGGTIFYAGRSIAGGISNVSDSLGKVLDKAEEWLATSPFGVDQQQLQNLLAEGRAWVTAHTSSLSSGALNATTTVGTAAVGAVLALIVTFFLLAEGDRILSWMLMVFRGPTRTKVRETIRRSWVTLGSWARTQVIVSAVDAVGIGIGAAILGLPFVVPMIVITFLLCFIPMVGATLAGIMFVLVALLFKGLVPALIMLGIVVVVVHLEGNLMQPLLMGKAVNLHPLVVLLGVATGTYLLGLTGALLTVPFMAAINVGYKYWVGRDPFPGLDAGGSALSGSPRKLAPHRKSSKLPQQVGAVTPDWIQKERVLEKSTPSEVEEESAAPQD</sequence>
<dbReference type="GO" id="GO:0055085">
    <property type="term" value="P:transmembrane transport"/>
    <property type="evidence" value="ECO:0007669"/>
    <property type="project" value="TreeGrafter"/>
</dbReference>
<name>A0A3M0GDC9_9ACTN</name>
<evidence type="ECO:0000256" key="5">
    <source>
        <dbReference type="ARBA" id="ARBA00022692"/>
    </source>
</evidence>
<feature type="region of interest" description="Disordered" evidence="8">
    <location>
        <begin position="392"/>
        <end position="412"/>
    </location>
</feature>
<evidence type="ECO:0000256" key="3">
    <source>
        <dbReference type="ARBA" id="ARBA00022448"/>
    </source>
</evidence>
<keyword evidence="3" id="KW-0813">Transport</keyword>
<evidence type="ECO:0000256" key="1">
    <source>
        <dbReference type="ARBA" id="ARBA00004651"/>
    </source>
</evidence>
<keyword evidence="4" id="KW-1003">Cell membrane</keyword>
<feature type="transmembrane region" description="Helical" evidence="9">
    <location>
        <begin position="273"/>
        <end position="297"/>
    </location>
</feature>
<proteinExistence type="inferred from homology"/>
<evidence type="ECO:0000313" key="10">
    <source>
        <dbReference type="EMBL" id="RMB62318.1"/>
    </source>
</evidence>
<evidence type="ECO:0000313" key="11">
    <source>
        <dbReference type="Proteomes" id="UP000275256"/>
    </source>
</evidence>
<accession>A0A3M0GDC9</accession>
<dbReference type="EMBL" id="REFW01000001">
    <property type="protein sequence ID" value="RMB62318.1"/>
    <property type="molecule type" value="Genomic_DNA"/>
</dbReference>
<feature type="transmembrane region" description="Helical" evidence="9">
    <location>
        <begin position="341"/>
        <end position="368"/>
    </location>
</feature>
<protein>
    <submittedName>
        <fullName evidence="10">AI-2E family transporter</fullName>
    </submittedName>
</protein>
<dbReference type="GO" id="GO:0005886">
    <property type="term" value="C:plasma membrane"/>
    <property type="evidence" value="ECO:0007669"/>
    <property type="project" value="UniProtKB-SubCell"/>
</dbReference>
<keyword evidence="7 9" id="KW-0472">Membrane</keyword>